<feature type="transmembrane region" description="Helical" evidence="1">
    <location>
        <begin position="12"/>
        <end position="38"/>
    </location>
</feature>
<keyword evidence="1" id="KW-0812">Transmembrane</keyword>
<protein>
    <submittedName>
        <fullName evidence="2">Uncharacterized protein</fullName>
    </submittedName>
</protein>
<dbReference type="EMBL" id="JBHSNZ010000003">
    <property type="protein sequence ID" value="MFC5807100.1"/>
    <property type="molecule type" value="Genomic_DNA"/>
</dbReference>
<gene>
    <name evidence="2" type="ORF">ACFQGO_06185</name>
</gene>
<evidence type="ECO:0000313" key="2">
    <source>
        <dbReference type="EMBL" id="MFC5807100.1"/>
    </source>
</evidence>
<comment type="caution">
    <text evidence="2">The sequence shown here is derived from an EMBL/GenBank/DDBJ whole genome shotgun (WGS) entry which is preliminary data.</text>
</comment>
<proteinExistence type="predicted"/>
<accession>A0ABW1B353</accession>
<organism evidence="2 3">
    <name type="scientific">Streptomyces heilongjiangensis</name>
    <dbReference type="NCBI Taxonomy" id="945052"/>
    <lineage>
        <taxon>Bacteria</taxon>
        <taxon>Bacillati</taxon>
        <taxon>Actinomycetota</taxon>
        <taxon>Actinomycetes</taxon>
        <taxon>Kitasatosporales</taxon>
        <taxon>Streptomycetaceae</taxon>
        <taxon>Streptomyces</taxon>
    </lineage>
</organism>
<name>A0ABW1B353_9ACTN</name>
<sequence>MLFPGAPTRRPAPLVLCSTVAGVLAVLVATGAALWWGLNPGHRTP</sequence>
<reference evidence="3" key="1">
    <citation type="journal article" date="2019" name="Int. J. Syst. Evol. Microbiol.">
        <title>The Global Catalogue of Microorganisms (GCM) 10K type strain sequencing project: providing services to taxonomists for standard genome sequencing and annotation.</title>
        <authorList>
            <consortium name="The Broad Institute Genomics Platform"/>
            <consortium name="The Broad Institute Genome Sequencing Center for Infectious Disease"/>
            <person name="Wu L."/>
            <person name="Ma J."/>
        </authorList>
    </citation>
    <scope>NUCLEOTIDE SEQUENCE [LARGE SCALE GENOMIC DNA]</scope>
    <source>
        <strain evidence="3">JCM 9918</strain>
    </source>
</reference>
<evidence type="ECO:0000256" key="1">
    <source>
        <dbReference type="SAM" id="Phobius"/>
    </source>
</evidence>
<dbReference type="Proteomes" id="UP001596112">
    <property type="component" value="Unassembled WGS sequence"/>
</dbReference>
<keyword evidence="1" id="KW-0472">Membrane</keyword>
<evidence type="ECO:0000313" key="3">
    <source>
        <dbReference type="Proteomes" id="UP001596112"/>
    </source>
</evidence>
<keyword evidence="3" id="KW-1185">Reference proteome</keyword>
<dbReference type="RefSeq" id="WP_272170002.1">
    <property type="nucleotide sequence ID" value="NZ_JAQOSL010000013.1"/>
</dbReference>
<keyword evidence="1" id="KW-1133">Transmembrane helix</keyword>